<dbReference type="InterPro" id="IPR022880">
    <property type="entry name" value="DNApol_IV"/>
</dbReference>
<dbReference type="InterPro" id="IPR017961">
    <property type="entry name" value="DNA_pol_Y-fam_little_finger"/>
</dbReference>
<dbReference type="PANTHER" id="PTHR11076">
    <property type="entry name" value="DNA REPAIR POLYMERASE UMUC / TRANSFERASE FAMILY MEMBER"/>
    <property type="match status" value="1"/>
</dbReference>
<evidence type="ECO:0000259" key="5">
    <source>
        <dbReference type="PROSITE" id="PS50173"/>
    </source>
</evidence>
<dbReference type="EC" id="2.7.7.7" evidence="4"/>
<comment type="subcellular location">
    <subcellularLocation>
        <location evidence="4">Cytoplasm</location>
    </subcellularLocation>
</comment>
<dbReference type="Gene3D" id="3.40.1170.60">
    <property type="match status" value="1"/>
</dbReference>
<comment type="caution">
    <text evidence="6">The sequence shown here is derived from an EMBL/GenBank/DDBJ whole genome shotgun (WGS) entry which is preliminary data.</text>
</comment>
<keyword evidence="4" id="KW-0548">Nucleotidyltransferase</keyword>
<dbReference type="NCBIfam" id="NF003015">
    <property type="entry name" value="PRK03858.1"/>
    <property type="match status" value="1"/>
</dbReference>
<gene>
    <name evidence="4" type="primary">dinB</name>
    <name evidence="6" type="ORF">DKT68_08385</name>
</gene>
<dbReference type="InterPro" id="IPR043128">
    <property type="entry name" value="Rev_trsase/Diguanyl_cyclase"/>
</dbReference>
<feature type="active site" evidence="4">
    <location>
        <position position="102"/>
    </location>
</feature>
<evidence type="ECO:0000256" key="1">
    <source>
        <dbReference type="ARBA" id="ARBA00010945"/>
    </source>
</evidence>
<dbReference type="InterPro" id="IPR036775">
    <property type="entry name" value="DNA_pol_Y-fam_lit_finger_sf"/>
</dbReference>
<keyword evidence="4" id="KW-0479">Metal-binding</keyword>
<feature type="site" description="Substrate discrimination" evidence="4">
    <location>
        <position position="16"/>
    </location>
</feature>
<keyword evidence="4" id="KW-0460">Magnesium</keyword>
<dbReference type="GO" id="GO:0006261">
    <property type="term" value="P:DNA-templated DNA replication"/>
    <property type="evidence" value="ECO:0007669"/>
    <property type="project" value="UniProtKB-UniRule"/>
</dbReference>
<protein>
    <recommendedName>
        <fullName evidence="4">DNA polymerase IV</fullName>
        <shortName evidence="4">Pol IV</shortName>
        <ecNumber evidence="4">2.7.7.7</ecNumber>
    </recommendedName>
</protein>
<evidence type="ECO:0000256" key="4">
    <source>
        <dbReference type="HAMAP-Rule" id="MF_01113"/>
    </source>
</evidence>
<dbReference type="CDD" id="cd03586">
    <property type="entry name" value="PolY_Pol_IV_kappa"/>
    <property type="match status" value="1"/>
</dbReference>
<comment type="cofactor">
    <cofactor evidence="4">
        <name>Mg(2+)</name>
        <dbReference type="ChEBI" id="CHEBI:18420"/>
    </cofactor>
    <text evidence="4">Binds 2 magnesium ions per subunit.</text>
</comment>
<dbReference type="PROSITE" id="PS50173">
    <property type="entry name" value="UMUC"/>
    <property type="match status" value="1"/>
</dbReference>
<dbReference type="GO" id="GO:0000287">
    <property type="term" value="F:magnesium ion binding"/>
    <property type="evidence" value="ECO:0007669"/>
    <property type="project" value="UniProtKB-UniRule"/>
</dbReference>
<dbReference type="OrthoDB" id="9808813at2"/>
<dbReference type="EMBL" id="QGKR01000151">
    <property type="protein sequence ID" value="PWR10645.1"/>
    <property type="molecule type" value="Genomic_DNA"/>
</dbReference>
<dbReference type="Pfam" id="PF11799">
    <property type="entry name" value="IMS_C"/>
    <property type="match status" value="1"/>
</dbReference>
<evidence type="ECO:0000313" key="7">
    <source>
        <dbReference type="Proteomes" id="UP000245410"/>
    </source>
</evidence>
<dbReference type="PANTHER" id="PTHR11076:SF33">
    <property type="entry name" value="DNA POLYMERASE KAPPA"/>
    <property type="match status" value="1"/>
</dbReference>
<feature type="binding site" evidence="4">
    <location>
        <position position="11"/>
    </location>
    <ligand>
        <name>Mg(2+)</name>
        <dbReference type="ChEBI" id="CHEBI:18420"/>
    </ligand>
</feature>
<name>A0A317DDB0_9ACTN</name>
<dbReference type="Gene3D" id="3.30.70.270">
    <property type="match status" value="1"/>
</dbReference>
<feature type="binding site" evidence="4">
    <location>
        <position position="101"/>
    </location>
    <ligand>
        <name>Mg(2+)</name>
        <dbReference type="ChEBI" id="CHEBI:18420"/>
    </ligand>
</feature>
<keyword evidence="4" id="KW-0234">DNA repair</keyword>
<keyword evidence="4" id="KW-0808">Transferase</keyword>
<dbReference type="InterPro" id="IPR001126">
    <property type="entry name" value="UmuC"/>
</dbReference>
<dbReference type="Gene3D" id="3.30.1490.100">
    <property type="entry name" value="DNA polymerase, Y-family, little finger domain"/>
    <property type="match status" value="1"/>
</dbReference>
<comment type="function">
    <text evidence="2 4">Poorly processive, error-prone DNA polymerase involved in untargeted mutagenesis. Copies undamaged DNA at stalled replication forks, which arise in vivo from mismatched or misaligned primer ends. These misaligned primers can be extended by PolIV. Exhibits no 3'-5' exonuclease (proofreading) activity. May be involved in translesional synthesis, in conjunction with the beta clamp from PolIII.</text>
</comment>
<dbReference type="HAMAP" id="MF_01113">
    <property type="entry name" value="DNApol_IV"/>
    <property type="match status" value="1"/>
</dbReference>
<dbReference type="Pfam" id="PF11798">
    <property type="entry name" value="IMS_HHH"/>
    <property type="match status" value="1"/>
</dbReference>
<accession>A0A317DDB0</accession>
<dbReference type="SUPFAM" id="SSF100879">
    <property type="entry name" value="Lesion bypass DNA polymerase (Y-family), little finger domain"/>
    <property type="match status" value="1"/>
</dbReference>
<keyword evidence="4" id="KW-0239">DNA-directed DNA polymerase</keyword>
<dbReference type="GO" id="GO:0005829">
    <property type="term" value="C:cytosol"/>
    <property type="evidence" value="ECO:0007669"/>
    <property type="project" value="TreeGrafter"/>
</dbReference>
<dbReference type="GO" id="GO:0003684">
    <property type="term" value="F:damaged DNA binding"/>
    <property type="evidence" value="ECO:0007669"/>
    <property type="project" value="InterPro"/>
</dbReference>
<dbReference type="InterPro" id="IPR050116">
    <property type="entry name" value="DNA_polymerase-Y"/>
</dbReference>
<dbReference type="Proteomes" id="UP000245410">
    <property type="component" value="Unassembled WGS sequence"/>
</dbReference>
<dbReference type="RefSeq" id="WP_109816869.1">
    <property type="nucleotide sequence ID" value="NZ_QGKR01000151.1"/>
</dbReference>
<comment type="similarity">
    <text evidence="1 4">Belongs to the DNA polymerase type-Y family.</text>
</comment>
<sequence length="395" mass="42192">MSSGASILHADLDAFYASVEQRDDPRLRGRPVIVGGGVVLAASYEAKARGVRSAMGGQQARRLCPDAIVVPPRMSAYTAASRAVFEIFRQTTPLVEGLSIDEAFLDVGGLRRLVGPPADIAERLRREVQERVRLPITVGVARTKFLAKVASGVAKPDGLLVVAPDAELAFLHPLPVERLWGVGPVTAAKLRERRIRTVGEVARLGEAALVSLLGAGAGRHLHALAHNRDPRAVQVGRRRGSMGAQHALGRAPHAPAELDAILAGLVDRVTRRMRRAGRSGRTVVLRLRFGDYTRATRSHTVRKATADTTPLLAAARALLRAALPEIDRRGVTLIGVSVGNLDDNPVQPELPFAHDPGAELDAAVDAVRDRFGSAALTRAVLLGREPGVEMPLLPD</sequence>
<keyword evidence="4" id="KW-0238">DNA-binding</keyword>
<dbReference type="InterPro" id="IPR043502">
    <property type="entry name" value="DNA/RNA_pol_sf"/>
</dbReference>
<dbReference type="GO" id="GO:0042276">
    <property type="term" value="P:error-prone translesion synthesis"/>
    <property type="evidence" value="ECO:0007669"/>
    <property type="project" value="TreeGrafter"/>
</dbReference>
<keyword evidence="4" id="KW-0963">Cytoplasm</keyword>
<evidence type="ECO:0000256" key="2">
    <source>
        <dbReference type="ARBA" id="ARBA00025589"/>
    </source>
</evidence>
<dbReference type="GO" id="GO:0009432">
    <property type="term" value="P:SOS response"/>
    <property type="evidence" value="ECO:0007669"/>
    <property type="project" value="TreeGrafter"/>
</dbReference>
<dbReference type="Pfam" id="PF00817">
    <property type="entry name" value="IMS"/>
    <property type="match status" value="1"/>
</dbReference>
<proteinExistence type="inferred from homology"/>
<dbReference type="AlphaFoldDB" id="A0A317DDB0"/>
<dbReference type="GO" id="GO:0003887">
    <property type="term" value="F:DNA-directed DNA polymerase activity"/>
    <property type="evidence" value="ECO:0007669"/>
    <property type="project" value="UniProtKB-UniRule"/>
</dbReference>
<dbReference type="Gene3D" id="1.10.150.20">
    <property type="entry name" value="5' to 3' exonuclease, C-terminal subdomain"/>
    <property type="match status" value="1"/>
</dbReference>
<dbReference type="NCBIfam" id="NF002677">
    <property type="entry name" value="PRK02406.1"/>
    <property type="match status" value="1"/>
</dbReference>
<keyword evidence="4" id="KW-0515">Mutator protein</keyword>
<feature type="domain" description="UmuC" evidence="5">
    <location>
        <begin position="7"/>
        <end position="183"/>
    </location>
</feature>
<dbReference type="GO" id="GO:0006281">
    <property type="term" value="P:DNA repair"/>
    <property type="evidence" value="ECO:0007669"/>
    <property type="project" value="UniProtKB-UniRule"/>
</dbReference>
<evidence type="ECO:0000256" key="3">
    <source>
        <dbReference type="ARBA" id="ARBA00049244"/>
    </source>
</evidence>
<dbReference type="SUPFAM" id="SSF56672">
    <property type="entry name" value="DNA/RNA polymerases"/>
    <property type="match status" value="1"/>
</dbReference>
<comment type="catalytic activity">
    <reaction evidence="3 4">
        <text>DNA(n) + a 2'-deoxyribonucleoside 5'-triphosphate = DNA(n+1) + diphosphate</text>
        <dbReference type="Rhea" id="RHEA:22508"/>
        <dbReference type="Rhea" id="RHEA-COMP:17339"/>
        <dbReference type="Rhea" id="RHEA-COMP:17340"/>
        <dbReference type="ChEBI" id="CHEBI:33019"/>
        <dbReference type="ChEBI" id="CHEBI:61560"/>
        <dbReference type="ChEBI" id="CHEBI:173112"/>
        <dbReference type="EC" id="2.7.7.7"/>
    </reaction>
</comment>
<dbReference type="InterPro" id="IPR024728">
    <property type="entry name" value="PolY_HhH_motif"/>
</dbReference>
<evidence type="ECO:0000313" key="6">
    <source>
        <dbReference type="EMBL" id="PWR10645.1"/>
    </source>
</evidence>
<keyword evidence="4" id="KW-0235">DNA replication</keyword>
<keyword evidence="7" id="KW-1185">Reference proteome</keyword>
<comment type="subunit">
    <text evidence="4">Monomer.</text>
</comment>
<keyword evidence="4" id="KW-0227">DNA damage</keyword>
<reference evidence="6 7" key="1">
    <citation type="submission" date="2018-05" db="EMBL/GenBank/DDBJ databases">
        <title>Micromonospora atacamensis sp. nov., a novel actinobacteria isolated from high altitude Atacama Desert soil.</title>
        <authorList>
            <person name="Carro L."/>
            <person name="Golinska P."/>
            <person name="Klenk H.-P."/>
            <person name="Goodfellow M."/>
        </authorList>
    </citation>
    <scope>NUCLEOTIDE SEQUENCE [LARGE SCALE GENOMIC DNA]</scope>
    <source>
        <strain evidence="6 7">5R2A7</strain>
    </source>
</reference>
<organism evidence="6 7">
    <name type="scientific">Micromonospora acroterricola</name>
    <dbReference type="NCBI Taxonomy" id="2202421"/>
    <lineage>
        <taxon>Bacteria</taxon>
        <taxon>Bacillati</taxon>
        <taxon>Actinomycetota</taxon>
        <taxon>Actinomycetes</taxon>
        <taxon>Micromonosporales</taxon>
        <taxon>Micromonosporaceae</taxon>
        <taxon>Micromonospora</taxon>
    </lineage>
</organism>